<comment type="caution">
    <text evidence="17">The sequence shown here is derived from an EMBL/GenBank/DDBJ whole genome shotgun (WGS) entry which is preliminary data.</text>
</comment>
<dbReference type="GO" id="GO:0006505">
    <property type="term" value="P:GPI anchor metabolic process"/>
    <property type="evidence" value="ECO:0007669"/>
    <property type="project" value="TreeGrafter"/>
</dbReference>
<dbReference type="InterPro" id="IPR003599">
    <property type="entry name" value="Ig_sub"/>
</dbReference>
<evidence type="ECO:0000313" key="17">
    <source>
        <dbReference type="EMBL" id="KAF0026030.1"/>
    </source>
</evidence>
<dbReference type="InterPro" id="IPR036179">
    <property type="entry name" value="Ig-like_dom_sf"/>
</dbReference>
<keyword evidence="9 15" id="KW-1133">Transmembrane helix</keyword>
<dbReference type="Pfam" id="PF07819">
    <property type="entry name" value="PGAP1"/>
    <property type="match status" value="1"/>
</dbReference>
<dbReference type="Gene3D" id="3.10.250.10">
    <property type="entry name" value="SRCR-like domain"/>
    <property type="match status" value="5"/>
</dbReference>
<organism evidence="17 18">
    <name type="scientific">Scophthalmus maximus</name>
    <name type="common">Turbot</name>
    <name type="synonym">Psetta maxima</name>
    <dbReference type="NCBI Taxonomy" id="52904"/>
    <lineage>
        <taxon>Eukaryota</taxon>
        <taxon>Metazoa</taxon>
        <taxon>Chordata</taxon>
        <taxon>Craniata</taxon>
        <taxon>Vertebrata</taxon>
        <taxon>Euteleostomi</taxon>
        <taxon>Actinopterygii</taxon>
        <taxon>Neopterygii</taxon>
        <taxon>Teleostei</taxon>
        <taxon>Neoteleostei</taxon>
        <taxon>Acanthomorphata</taxon>
        <taxon>Carangaria</taxon>
        <taxon>Pleuronectiformes</taxon>
        <taxon>Pleuronectoidei</taxon>
        <taxon>Scophthalmidae</taxon>
        <taxon>Scophthalmus</taxon>
    </lineage>
</organism>
<evidence type="ECO:0000256" key="15">
    <source>
        <dbReference type="RuleBase" id="RU365011"/>
    </source>
</evidence>
<keyword evidence="10 15" id="KW-0472">Membrane</keyword>
<keyword evidence="12" id="KW-0325">Glycoprotein</keyword>
<comment type="caution">
    <text evidence="14 15">Lacks conserved residue(s) required for the propagation of feature annotation.</text>
</comment>
<evidence type="ECO:0000256" key="12">
    <source>
        <dbReference type="ARBA" id="ARBA00023180"/>
    </source>
</evidence>
<evidence type="ECO:0000256" key="7">
    <source>
        <dbReference type="ARBA" id="ARBA00022824"/>
    </source>
</evidence>
<dbReference type="Gene3D" id="2.60.40.10">
    <property type="entry name" value="Immunoglobulins"/>
    <property type="match status" value="1"/>
</dbReference>
<dbReference type="PROSITE" id="PS50287">
    <property type="entry name" value="SRCR_2"/>
    <property type="match status" value="5"/>
</dbReference>
<reference evidence="17 18" key="1">
    <citation type="submission" date="2019-06" db="EMBL/GenBank/DDBJ databases">
        <title>Draft genomes of female and male turbot (Scophthalmus maximus).</title>
        <authorList>
            <person name="Xu H."/>
            <person name="Xu X.-W."/>
            <person name="Shao C."/>
            <person name="Chen S."/>
        </authorList>
    </citation>
    <scope>NUCLEOTIDE SEQUENCE [LARGE SCALE GENOMIC DNA]</scope>
    <source>
        <strain evidence="17">Ysfricsl-2016a</strain>
        <tissue evidence="17">Blood</tissue>
    </source>
</reference>
<keyword evidence="7 15" id="KW-0256">Endoplasmic reticulum</keyword>
<dbReference type="EC" id="3.1.-.-" evidence="15"/>
<dbReference type="InterPro" id="IPR056824">
    <property type="entry name" value="PGAP1_TMD"/>
</dbReference>
<evidence type="ECO:0000256" key="9">
    <source>
        <dbReference type="ARBA" id="ARBA00022989"/>
    </source>
</evidence>
<dbReference type="SMART" id="SM00202">
    <property type="entry name" value="SR"/>
    <property type="match status" value="5"/>
</dbReference>
<feature type="domain" description="SRCR" evidence="16">
    <location>
        <begin position="276"/>
        <end position="375"/>
    </location>
</feature>
<dbReference type="InterPro" id="IPR039529">
    <property type="entry name" value="PGAP1/BST1"/>
</dbReference>
<dbReference type="Gene3D" id="3.40.50.1820">
    <property type="entry name" value="alpha/beta hydrolase"/>
    <property type="match status" value="1"/>
</dbReference>
<feature type="domain" description="SRCR" evidence="16">
    <location>
        <begin position="7"/>
        <end position="128"/>
    </location>
</feature>
<comment type="subcellular location">
    <subcellularLocation>
        <location evidence="1">Endoplasmic reticulum membrane</location>
        <topology evidence="1">Multi-pass membrane protein</topology>
    </subcellularLocation>
</comment>
<dbReference type="SUPFAM" id="SSF56487">
    <property type="entry name" value="SRCR-like"/>
    <property type="match status" value="5"/>
</dbReference>
<comment type="similarity">
    <text evidence="2 15">Belongs to the GPI inositol-deacylase family.</text>
</comment>
<evidence type="ECO:0000256" key="6">
    <source>
        <dbReference type="ARBA" id="ARBA00022801"/>
    </source>
</evidence>
<feature type="transmembrane region" description="Helical" evidence="15">
    <location>
        <begin position="1312"/>
        <end position="1337"/>
    </location>
</feature>
<dbReference type="GO" id="GO:0005789">
    <property type="term" value="C:endoplasmic reticulum membrane"/>
    <property type="evidence" value="ECO:0007669"/>
    <property type="project" value="UniProtKB-SubCell"/>
</dbReference>
<gene>
    <name evidence="17" type="ORF">F2P81_020767</name>
</gene>
<keyword evidence="8 15" id="KW-0653">Protein transport</keyword>
<evidence type="ECO:0000256" key="2">
    <source>
        <dbReference type="ARBA" id="ARBA00006931"/>
    </source>
</evidence>
<feature type="transmembrane region" description="Helical" evidence="15">
    <location>
        <begin position="1264"/>
        <end position="1292"/>
    </location>
</feature>
<evidence type="ECO:0000256" key="3">
    <source>
        <dbReference type="ARBA" id="ARBA00015856"/>
    </source>
</evidence>
<feature type="domain" description="SRCR" evidence="16">
    <location>
        <begin position="177"/>
        <end position="273"/>
    </location>
</feature>
<dbReference type="GO" id="GO:0006888">
    <property type="term" value="P:endoplasmic reticulum to Golgi vesicle-mediated transport"/>
    <property type="evidence" value="ECO:0007669"/>
    <property type="project" value="TreeGrafter"/>
</dbReference>
<protein>
    <recommendedName>
        <fullName evidence="3 15">GPI inositol-deacylase</fullName>
        <ecNumber evidence="15">3.1.-.-</ecNumber>
    </recommendedName>
</protein>
<keyword evidence="4 15" id="KW-0813">Transport</keyword>
<dbReference type="InterPro" id="IPR029058">
    <property type="entry name" value="AB_hydrolase_fold"/>
</dbReference>
<evidence type="ECO:0000259" key="16">
    <source>
        <dbReference type="PROSITE" id="PS50287"/>
    </source>
</evidence>
<dbReference type="Pfam" id="PF00530">
    <property type="entry name" value="SRCR"/>
    <property type="match status" value="5"/>
</dbReference>
<dbReference type="InterPro" id="IPR013783">
    <property type="entry name" value="Ig-like_fold"/>
</dbReference>
<dbReference type="PRINTS" id="PR00258">
    <property type="entry name" value="SPERACTRCPTR"/>
</dbReference>
<name>A0A6A4S2Z2_SCOMX</name>
<evidence type="ECO:0000256" key="11">
    <source>
        <dbReference type="ARBA" id="ARBA00023157"/>
    </source>
</evidence>
<dbReference type="EMBL" id="VEVO01000019">
    <property type="protein sequence ID" value="KAF0026030.1"/>
    <property type="molecule type" value="Genomic_DNA"/>
</dbReference>
<feature type="disulfide bond" evidence="14">
    <location>
        <begin position="244"/>
        <end position="254"/>
    </location>
</feature>
<evidence type="ECO:0000256" key="8">
    <source>
        <dbReference type="ARBA" id="ARBA00022927"/>
    </source>
</evidence>
<dbReference type="PANTHER" id="PTHR15495">
    <property type="entry name" value="NEGATIVE REGULATOR OF VESICLE FORMATION-RELATED"/>
    <property type="match status" value="1"/>
</dbReference>
<dbReference type="Pfam" id="PF24660">
    <property type="entry name" value="PGAP1_3rd"/>
    <property type="match status" value="1"/>
</dbReference>
<dbReference type="Proteomes" id="UP000438429">
    <property type="component" value="Unassembled WGS sequence"/>
</dbReference>
<evidence type="ECO:0000256" key="1">
    <source>
        <dbReference type="ARBA" id="ARBA00004477"/>
    </source>
</evidence>
<evidence type="ECO:0000256" key="13">
    <source>
        <dbReference type="ARBA" id="ARBA00093318"/>
    </source>
</evidence>
<dbReference type="SUPFAM" id="SSF53474">
    <property type="entry name" value="alpha/beta-Hydrolases"/>
    <property type="match status" value="1"/>
</dbReference>
<proteinExistence type="inferred from homology"/>
<dbReference type="SUPFAM" id="SSF48726">
    <property type="entry name" value="Immunoglobulin"/>
    <property type="match status" value="1"/>
</dbReference>
<keyword evidence="5 15" id="KW-0812">Transmembrane</keyword>
<comment type="function">
    <text evidence="13 15">GPI inositol-deacylase that catalyzes the remove of the acyl chain linked to the 2-OH position of inositol ring from the GPI-anchored protein (GPI-AP) in the endoplasmic reticulum. Initiates the post-attachment remodeling phase of GPI-AP biogenesis and participates in endoplasmic reticulum (ER)-to-Golgi transport of GPI-anchored protein.</text>
</comment>
<dbReference type="SMART" id="SM00409">
    <property type="entry name" value="IG"/>
    <property type="match status" value="1"/>
</dbReference>
<feature type="domain" description="SRCR" evidence="16">
    <location>
        <begin position="125"/>
        <end position="179"/>
    </location>
</feature>
<dbReference type="InterPro" id="IPR036772">
    <property type="entry name" value="SRCR-like_dom_sf"/>
</dbReference>
<dbReference type="InterPro" id="IPR012908">
    <property type="entry name" value="PGAP1-ab_dom-like"/>
</dbReference>
<feature type="disulfide bond" evidence="14">
    <location>
        <begin position="344"/>
        <end position="354"/>
    </location>
</feature>
<keyword evidence="6 15" id="KW-0378">Hydrolase</keyword>
<feature type="disulfide bond" evidence="14">
    <location>
        <begin position="449"/>
        <end position="459"/>
    </location>
</feature>
<keyword evidence="11 14" id="KW-1015">Disulfide bond</keyword>
<dbReference type="InterPro" id="IPR001190">
    <property type="entry name" value="SRCR"/>
</dbReference>
<dbReference type="GO" id="GO:0050185">
    <property type="term" value="F:phosphatidylinositol deacylase activity"/>
    <property type="evidence" value="ECO:0007669"/>
    <property type="project" value="TreeGrafter"/>
</dbReference>
<accession>A0A6A4S2Z2</accession>
<evidence type="ECO:0000256" key="14">
    <source>
        <dbReference type="PROSITE-ProRule" id="PRU00196"/>
    </source>
</evidence>
<dbReference type="GO" id="GO:0015031">
    <property type="term" value="P:protein transport"/>
    <property type="evidence" value="ECO:0007669"/>
    <property type="project" value="UniProtKB-KW"/>
</dbReference>
<evidence type="ECO:0000256" key="10">
    <source>
        <dbReference type="ARBA" id="ARBA00023136"/>
    </source>
</evidence>
<dbReference type="Pfam" id="PF25140">
    <property type="entry name" value="PGAP1_TMD"/>
    <property type="match status" value="1"/>
</dbReference>
<dbReference type="FunFam" id="3.10.250.10:FF:000013">
    <property type="entry name" value="CD163 molecule like 1"/>
    <property type="match status" value="1"/>
</dbReference>
<evidence type="ECO:0000313" key="18">
    <source>
        <dbReference type="Proteomes" id="UP000438429"/>
    </source>
</evidence>
<feature type="domain" description="SRCR" evidence="16">
    <location>
        <begin position="380"/>
        <end position="477"/>
    </location>
</feature>
<dbReference type="FunFam" id="3.40.50.1820:FF:000026">
    <property type="entry name" value="GPI inositol-deacylase"/>
    <property type="match status" value="1"/>
</dbReference>
<evidence type="ECO:0000256" key="5">
    <source>
        <dbReference type="ARBA" id="ARBA00022692"/>
    </source>
</evidence>
<sequence length="1459" mass="161560">MTADESVRLVNGTNRCSGRLEVKSDKSWSSVCEGEFDQQVAEVVCRELDCGAPSVLQGALYGEVEAPVGSREFQCEGNQLTECLTTINELSYYSFEITCSESVRLNGTNRCSGRLEVKSDESWSSVCEGEFDQQVAEVVCRELDCGAPSVLQGALYGEVEAPVGSREFQCEGNHDDVRLVGGANHCSGELQLKHHGVWRAVNSKYRNLEAANIICRQLGCGSSVSTGKKLDSSTRNVLWIDLSCVKSTYKTTECLTISWIPQWSYYSLEISCSESVRLVNGTNRCSGRLEVKSDKSWSSVCEGEFDQQVAEVVCRELDCGAPSVLQGALYGEVEAPVGSREFQCRGSESHLLDCKWSDSAISTCSSDKAVGVTCSDPSRVRLVGEASRCAGELELNNQREWRPVVDNRDEWDQMLSDNVCTQLDCGSAVSTDVTHHTKYRPVWWLEKSCHQSGSAFWECLKLNSDDSFNRGTEVICSGLLVQPNVSVSPIVGVSGAEQQGYHVLLGSSFTVTCSTEPQYEGGSFHLLFTTSDTAQNYTLPAVNHSAHFLFSAARSAHRGDYTCVYHVYVFSYNFSSESRPLHLIVSASVTDLIIRCVVVLLVLTVSTTILYFHFKRVALPRRVARLYPAYGLYLYGEGVYAQETRALKLTGAPVLFLPGNAGSYKQARSLGSVALRKAENMEGGLHFNVFTVDFNEELVALYGGSLLRQTHFLHESIKAILRLYKHLKNPPQSVVLVGHSMGGVVARALFTLPRFNTNLVGLILTQASPHLAPVLALDPYLLDFYSAVKQKWLKQANKLRNITVLSVGGGYRDYQVRSGLTSLPCPPGDPNKLSLVATAVPRTWVSTDHLSIVWCKELVLATVRAFFDLIDPETRQFTDDPEKKMSVLNHHFVRHPVRMVGETPDTSISTLDFPEVWSEVNTLRLAYSAPKEGQVKYFMFALSSRRKAYSHFYCRSSNLEMSSWVYGCVHKNVSSCVRAVDLSMGTELLPPYKVLILSLSDLSSVTHLVVSASNLNGRQFTVECEWQRQESHTLSVPVPHVLSFGLTVSDVTVNSSGLLHTVELQHFHQGYQAFRVNVASQCKVHKERLSNVYRIMAPWFREDSLTTVSVPSVTEISGMVHTSRPDNTSAVRLQLHTAPNCQYKVSIRTSLPRVLGQILRFCGPMVPVYTAVTLLLACGGQLSSILKSRRPADMSQVVGKGLQPHKVNLPVYVLHVLLSCSHFQEVWSTLCLPSMDVLPASFPDTTFHEGMVPVEEWPHLLSPLLYILGAAVAYWGSTVLCLIMRLVSLILAPLHRPSVSRDCGTLRPRTQLLITLCLTVIGGTSCGALSVFVAFLLHLYRAPRKHNEAANGTVDADSLSRSKECNGAPLLSECAVQEVRDDLQLHLCLSALFTLPVMLSAPSLLHWIRNLSCTEKERIVIYENPVNYVVQLPQCDMDTLNSYLETCRNLNVHLHFLTK</sequence>
<evidence type="ECO:0000256" key="4">
    <source>
        <dbReference type="ARBA" id="ARBA00022448"/>
    </source>
</evidence>
<dbReference type="PANTHER" id="PTHR15495:SF7">
    <property type="entry name" value="GPI INOSITOL-DEACYLASE"/>
    <property type="match status" value="1"/>
</dbReference>